<accession>A0ABR9X098</accession>
<keyword evidence="1 2" id="KW-0808">Transferase</keyword>
<dbReference type="InterPro" id="IPR050483">
    <property type="entry name" value="CoA-transferase_III_domain"/>
</dbReference>
<sequence>MGGALERLRVIDTTHVLAGPFAAYQLGVLGADVIKIEDPNDPDQARMQGSDPALTDAAMGTAFLAQGSNKRCMALDLKTPEGRDALLALVEGADVFVENYRPGAFEALGLGYDALSARNPGLVYCSISAFGATGPRRAQTGYDNVIQAFCGMMAMTGTGDSGPLRCGAPVIDYATGTTAAFAITAALLHRARTGRGQHVDVSMLDVALMLMSAPLTGYLWNGAHPQPAGNDFFFATLGCYDTADEPLMIAASNLGQQERLWRLLGHPEMIQSENNARIAAHAREKALLAEIFATRPAAAWEERLLAARIPAARVRRLEEALADPQIAARGVLATNEGWGAQAQGLRVPLAGFTLSETPPKLRSAPQAVGAQGSCCRWHD</sequence>
<dbReference type="Gene3D" id="3.40.50.10540">
    <property type="entry name" value="Crotonobetainyl-coa:carnitine coa-transferase, domain 1"/>
    <property type="match status" value="1"/>
</dbReference>
<dbReference type="GO" id="GO:0016740">
    <property type="term" value="F:transferase activity"/>
    <property type="evidence" value="ECO:0007669"/>
    <property type="project" value="UniProtKB-KW"/>
</dbReference>
<dbReference type="InterPro" id="IPR023606">
    <property type="entry name" value="CoA-Trfase_III_dom_1_sf"/>
</dbReference>
<comment type="caution">
    <text evidence="2">The sequence shown here is derived from an EMBL/GenBank/DDBJ whole genome shotgun (WGS) entry which is preliminary data.</text>
</comment>
<dbReference type="InterPro" id="IPR003673">
    <property type="entry name" value="CoA-Trfase_fam_III"/>
</dbReference>
<dbReference type="Proteomes" id="UP000607796">
    <property type="component" value="Unassembled WGS sequence"/>
</dbReference>
<dbReference type="Gene3D" id="3.30.1540.10">
    <property type="entry name" value="formyl-coa transferase, domain 3"/>
    <property type="match status" value="1"/>
</dbReference>
<proteinExistence type="predicted"/>
<dbReference type="InterPro" id="IPR044855">
    <property type="entry name" value="CoA-Trfase_III_dom3_sf"/>
</dbReference>
<gene>
    <name evidence="2" type="ORF">IQ782_09010</name>
</gene>
<organism evidence="2 3">
    <name type="scientific">Salipiger mangrovisoli</name>
    <dbReference type="NCBI Taxonomy" id="2865933"/>
    <lineage>
        <taxon>Bacteria</taxon>
        <taxon>Pseudomonadati</taxon>
        <taxon>Pseudomonadota</taxon>
        <taxon>Alphaproteobacteria</taxon>
        <taxon>Rhodobacterales</taxon>
        <taxon>Roseobacteraceae</taxon>
        <taxon>Salipiger</taxon>
    </lineage>
</organism>
<dbReference type="Pfam" id="PF02515">
    <property type="entry name" value="CoA_transf_3"/>
    <property type="match status" value="1"/>
</dbReference>
<keyword evidence="3" id="KW-1185">Reference proteome</keyword>
<name>A0ABR9X098_9RHOB</name>
<dbReference type="PANTHER" id="PTHR48207:SF4">
    <property type="entry name" value="BLL6097 PROTEIN"/>
    <property type="match status" value="1"/>
</dbReference>
<dbReference type="RefSeq" id="WP_194134287.1">
    <property type="nucleotide sequence ID" value="NZ_JADFFK010000005.1"/>
</dbReference>
<dbReference type="EMBL" id="JADFFK010000005">
    <property type="protein sequence ID" value="MBE9636975.1"/>
    <property type="molecule type" value="Genomic_DNA"/>
</dbReference>
<reference evidence="2 3" key="1">
    <citation type="journal article" date="2021" name="Int. J. Syst. Evol. Microbiol.">
        <title>Salipiger mangrovisoli sp. nov., isolated from mangrove soil and the proposal for the reclassification of Paraphaeobacter pallidus as Salipiger pallidus comb. nov.</title>
        <authorList>
            <person name="Du J."/>
            <person name="Liu Y."/>
            <person name="Pei T."/>
            <person name="Deng M.R."/>
            <person name="Zhu H."/>
        </authorList>
    </citation>
    <scope>NUCLEOTIDE SEQUENCE [LARGE SCALE GENOMIC DNA]</scope>
    <source>
        <strain evidence="2 3">6D45A</strain>
    </source>
</reference>
<evidence type="ECO:0000313" key="3">
    <source>
        <dbReference type="Proteomes" id="UP000607796"/>
    </source>
</evidence>
<dbReference type="SUPFAM" id="SSF89796">
    <property type="entry name" value="CoA-transferase family III (CaiB/BaiF)"/>
    <property type="match status" value="1"/>
</dbReference>
<protein>
    <submittedName>
        <fullName evidence="2">CoA transferase</fullName>
    </submittedName>
</protein>
<dbReference type="PANTHER" id="PTHR48207">
    <property type="entry name" value="SUCCINATE--HYDROXYMETHYLGLUTARATE COA-TRANSFERASE"/>
    <property type="match status" value="1"/>
</dbReference>
<evidence type="ECO:0000313" key="2">
    <source>
        <dbReference type="EMBL" id="MBE9636975.1"/>
    </source>
</evidence>
<evidence type="ECO:0000256" key="1">
    <source>
        <dbReference type="ARBA" id="ARBA00022679"/>
    </source>
</evidence>